<dbReference type="SUPFAM" id="SSF52743">
    <property type="entry name" value="Subtilisin-like"/>
    <property type="match status" value="1"/>
</dbReference>
<evidence type="ECO:0000256" key="6">
    <source>
        <dbReference type="SAM" id="MobiDB-lite"/>
    </source>
</evidence>
<dbReference type="Gene3D" id="2.60.120.200">
    <property type="match status" value="1"/>
</dbReference>
<reference evidence="8 9" key="1">
    <citation type="submission" date="2019-04" db="EMBL/GenBank/DDBJ databases">
        <title>Streptomyces oryziradicis sp. nov., a novel actinomycete isolated from rhizosphere soil of rice (Oryza sativa L.).</title>
        <authorList>
            <person name="Li C."/>
        </authorList>
    </citation>
    <scope>NUCLEOTIDE SEQUENCE [LARGE SCALE GENOMIC DNA]</scope>
    <source>
        <strain evidence="8 9">NEAU-C40</strain>
    </source>
</reference>
<accession>A0A4U0RX20</accession>
<feature type="compositionally biased region" description="Polar residues" evidence="6">
    <location>
        <begin position="43"/>
        <end position="58"/>
    </location>
</feature>
<dbReference type="OrthoDB" id="9813435at2"/>
<dbReference type="NCBIfam" id="NF038128">
    <property type="entry name" value="choice_anch_J"/>
    <property type="match status" value="1"/>
</dbReference>
<dbReference type="SMART" id="SM00612">
    <property type="entry name" value="Kelch"/>
    <property type="match status" value="5"/>
</dbReference>
<feature type="domain" description="Peptidase S53" evidence="7">
    <location>
        <begin position="174"/>
        <end position="509"/>
    </location>
</feature>
<feature type="region of interest" description="Disordered" evidence="6">
    <location>
        <begin position="43"/>
        <end position="88"/>
    </location>
</feature>
<sequence>MPNGDFSHITKQTPVAGKAASQVHLSRKVTWHHVRVTHSALTHTQHNLPNGLSVNVQHSPSPPTRRATSARTHRSRALRTSDRTGSAVRRRISRGSAVLVAAALAVLGIQAPVQAAGATAAPAAGAGTVAGNGPIPYTSACAAPKKGEFSCFALRRTDVKPVPGLRAATALPSGYGPADLQSAYNLPADGGAGQTIAIVDAYDNPTAEADLAVYRQQYGLTPCTTANGCFSKVDQRGGTNYPAADTGWAGEISLDLDMVSAAAPNAHILLVEGDDSSSEALGASVDEAVALGAKFVSNSYGTGYNTTPGSGEDPSETTALDAYYNHPGVAVVASSGDSAYGVAYPAASQYVTSVGGTALVRDQSSTAGWSESAWSGAGSGCSLYEPKPAFQMDTGCGNRAVADVSAVADPATGVAVYQTYGNSGWAVYGGTSVSSPIIAGVYADAGTPVAGTYPNSYPYAAGTGLHDVTQGSNGSCTPAYLCTGTAGYDGPTGLGTPDGLQAFRTGPHGKLSGTVTDSATGKPIPGATVTAGTDVAHADAQGSYSLTLPVGSYDVTVDAFGYATGTAKGVTIADGAALTRNFPLTQVPSQTVSGKVTDGSGHGWPLYAKITVDGDPSSVWTDPATGAYRVTLPQNQDFTLHVAAVSPGYTAVTKTLHIGAAPQSVDLAMTADPWVATAPGYAVHLTGSTETFDSTTSAPQGWTVTNAAGTTNGWEFDDPGAYGNHTGGDGAFASVDSHQAGTQGHTDTQLVSPVYDFTGKTSPELAFDTMYTLNPYRQTLGVDASDDGGATWTSVWSPSVNAGYYAGPDKVEVPLTDFAGKPAVQLRFRYTSLWSWYWGIDNVFVGQRDYSPTPGGMVVGTVTDANTGKGAVDATVTDRYDPTVHATAVATPEDPNLGDGFYSLFAPGTGKHSFTAVKSDYTALSEKVNVAADSTTSASYKLRTGRLEITPGSLDASVGWGRQATRKLKVKNTGSAPATLKIGEQSGGLQPSSAQGAPLQRIKGDYPLGFVGSQPQAAPTAAKPSAAPSSDAWQSAPNLPQVRMDNVSDSYRGKVYSAFGDAGLSFGGDTSSSDLYALDPVAGTWTKLASAADPRQAPGHGFINGKLYAAGGWGPDGTTDPKLEIYDPVSNTWTTGAPEPKPYAGAGSAVLDGKLYLIGGCASGCGVTDASVYDPASDSWSQIASYPEPVSWSSCAGIEGKVYCAGGTNDTSGENKHAYVYDPAANTWSQLPDMPVALWASAYASANGLLMISSGVSGNALTNQGFAYDPQTGAWSTLPNANTATYRGGGALGFYKVGGATGGVTPSTVVENLPGYSVDPTADIPWLSESTKQLTLRPGASATVTVTLDSGVPQITQPGDYSAQLEFGTNTPYLLPAAPVTLHVSPPKNWGTVTGTLYGATADGGAVPLAGATVQITGQTRSYTLTTDAVGHYTLSLLVPDKPLTFGVSADGYQPVATSVKLKKGATVTRDFTLTHQ</sequence>
<dbReference type="GO" id="GO:0006508">
    <property type="term" value="P:proteolysis"/>
    <property type="evidence" value="ECO:0007669"/>
    <property type="project" value="UniProtKB-KW"/>
</dbReference>
<dbReference type="SUPFAM" id="SSF117281">
    <property type="entry name" value="Kelch motif"/>
    <property type="match status" value="1"/>
</dbReference>
<dbReference type="Gene3D" id="3.40.50.200">
    <property type="entry name" value="Peptidase S8/S53 domain"/>
    <property type="match status" value="1"/>
</dbReference>
<dbReference type="PANTHER" id="PTHR46344">
    <property type="entry name" value="OS02G0202900 PROTEIN"/>
    <property type="match status" value="1"/>
</dbReference>
<dbReference type="Pfam" id="PF24681">
    <property type="entry name" value="Kelch_KLHDC2_KLHL20_DRC7"/>
    <property type="match status" value="1"/>
</dbReference>
<dbReference type="Pfam" id="PF13620">
    <property type="entry name" value="CarboxypepD_reg"/>
    <property type="match status" value="2"/>
</dbReference>
<dbReference type="InterPro" id="IPR008969">
    <property type="entry name" value="CarboxyPept-like_regulatory"/>
</dbReference>
<feature type="region of interest" description="Disordered" evidence="6">
    <location>
        <begin position="1013"/>
        <end position="1039"/>
    </location>
</feature>
<dbReference type="InterPro" id="IPR036852">
    <property type="entry name" value="Peptidase_S8/S53_dom_sf"/>
</dbReference>
<dbReference type="InterPro" id="IPR006652">
    <property type="entry name" value="Kelch_1"/>
</dbReference>
<dbReference type="PROSITE" id="PS51695">
    <property type="entry name" value="SEDOLISIN"/>
    <property type="match status" value="1"/>
</dbReference>
<feature type="compositionally biased region" description="Low complexity" evidence="6">
    <location>
        <begin position="1013"/>
        <end position="1032"/>
    </location>
</feature>
<dbReference type="InterPro" id="IPR023828">
    <property type="entry name" value="Peptidase_S8_Ser-AS"/>
</dbReference>
<keyword evidence="2" id="KW-0645">Protease</keyword>
<dbReference type="Proteomes" id="UP000305778">
    <property type="component" value="Unassembled WGS sequence"/>
</dbReference>
<dbReference type="GO" id="GO:0004252">
    <property type="term" value="F:serine-type endopeptidase activity"/>
    <property type="evidence" value="ECO:0007669"/>
    <property type="project" value="InterPro"/>
</dbReference>
<dbReference type="SUPFAM" id="SSF49464">
    <property type="entry name" value="Carboxypeptidase regulatory domain-like"/>
    <property type="match status" value="2"/>
</dbReference>
<evidence type="ECO:0000256" key="3">
    <source>
        <dbReference type="ARBA" id="ARBA00022737"/>
    </source>
</evidence>
<dbReference type="CDD" id="cd04056">
    <property type="entry name" value="Peptidases_S53"/>
    <property type="match status" value="1"/>
</dbReference>
<keyword evidence="5" id="KW-0720">Serine protease</keyword>
<evidence type="ECO:0000313" key="8">
    <source>
        <dbReference type="EMBL" id="TKA00876.1"/>
    </source>
</evidence>
<evidence type="ECO:0000256" key="4">
    <source>
        <dbReference type="ARBA" id="ARBA00022801"/>
    </source>
</evidence>
<dbReference type="PROSITE" id="PS00138">
    <property type="entry name" value="SUBTILASE_SER"/>
    <property type="match status" value="1"/>
</dbReference>
<evidence type="ECO:0000256" key="5">
    <source>
        <dbReference type="ARBA" id="ARBA00022825"/>
    </source>
</evidence>
<dbReference type="InterPro" id="IPR030400">
    <property type="entry name" value="Sedolisin_dom"/>
</dbReference>
<keyword evidence="9" id="KW-1185">Reference proteome</keyword>
<keyword evidence="4" id="KW-0378">Hydrolase</keyword>
<dbReference type="EMBL" id="SUMC01000078">
    <property type="protein sequence ID" value="TKA00876.1"/>
    <property type="molecule type" value="Genomic_DNA"/>
</dbReference>
<keyword evidence="1" id="KW-0880">Kelch repeat</keyword>
<dbReference type="Gene3D" id="2.120.10.80">
    <property type="entry name" value="Kelch-type beta propeller"/>
    <property type="match status" value="1"/>
</dbReference>
<name>A0A4U0RX20_9ACTN</name>
<evidence type="ECO:0000256" key="1">
    <source>
        <dbReference type="ARBA" id="ARBA00022441"/>
    </source>
</evidence>
<dbReference type="InterPro" id="IPR015915">
    <property type="entry name" value="Kelch-typ_b-propeller"/>
</dbReference>
<comment type="caution">
    <text evidence="8">The sequence shown here is derived from an EMBL/GenBank/DDBJ whole genome shotgun (WGS) entry which is preliminary data.</text>
</comment>
<proteinExistence type="predicted"/>
<feature type="region of interest" description="Disordered" evidence="6">
    <location>
        <begin position="978"/>
        <end position="997"/>
    </location>
</feature>
<keyword evidence="3" id="KW-0677">Repeat</keyword>
<organism evidence="8 9">
    <name type="scientific">Actinacidiphila oryziradicis</name>
    <dbReference type="NCBI Taxonomy" id="2571141"/>
    <lineage>
        <taxon>Bacteria</taxon>
        <taxon>Bacillati</taxon>
        <taxon>Actinomycetota</taxon>
        <taxon>Actinomycetes</taxon>
        <taxon>Kitasatosporales</taxon>
        <taxon>Streptomycetaceae</taxon>
        <taxon>Actinacidiphila</taxon>
    </lineage>
</organism>
<evidence type="ECO:0000256" key="2">
    <source>
        <dbReference type="ARBA" id="ARBA00022670"/>
    </source>
</evidence>
<dbReference type="PANTHER" id="PTHR46344:SF27">
    <property type="entry name" value="KELCH REPEAT SUPERFAMILY PROTEIN"/>
    <property type="match status" value="1"/>
</dbReference>
<gene>
    <name evidence="8" type="ORF">FCI23_41620</name>
</gene>
<evidence type="ECO:0000313" key="9">
    <source>
        <dbReference type="Proteomes" id="UP000305778"/>
    </source>
</evidence>
<protein>
    <submittedName>
        <fullName evidence="8">Galactose oxidase</fullName>
    </submittedName>
</protein>
<dbReference type="Gene3D" id="2.60.40.1120">
    <property type="entry name" value="Carboxypeptidase-like, regulatory domain"/>
    <property type="match status" value="4"/>
</dbReference>
<evidence type="ECO:0000259" key="7">
    <source>
        <dbReference type="PROSITE" id="PS51695"/>
    </source>
</evidence>